<name>A0ABQ8S867_PERAM</name>
<dbReference type="Proteomes" id="UP001148838">
    <property type="component" value="Unassembled WGS sequence"/>
</dbReference>
<reference evidence="1 2" key="1">
    <citation type="journal article" date="2022" name="Allergy">
        <title>Genome assembly and annotation of Periplaneta americana reveal a comprehensive cockroach allergen profile.</title>
        <authorList>
            <person name="Wang L."/>
            <person name="Xiong Q."/>
            <person name="Saelim N."/>
            <person name="Wang L."/>
            <person name="Nong W."/>
            <person name="Wan A.T."/>
            <person name="Shi M."/>
            <person name="Liu X."/>
            <person name="Cao Q."/>
            <person name="Hui J.H.L."/>
            <person name="Sookrung N."/>
            <person name="Leung T.F."/>
            <person name="Tungtrongchitr A."/>
            <person name="Tsui S.K.W."/>
        </authorList>
    </citation>
    <scope>NUCLEOTIDE SEQUENCE [LARGE SCALE GENOMIC DNA]</scope>
    <source>
        <strain evidence="1">PWHHKU_190912</strain>
    </source>
</reference>
<gene>
    <name evidence="1" type="ORF">ANN_22390</name>
</gene>
<sequence>MTRRDSKEKCNENSERERQGYTFVDGMPEFYPAGVLLHVSKSTDMSLSHLCTLKCHRPGPGSNPQSRAQKPSTVPTTPYAPVVLDLYVLQLRFAPNHRISPYVPCSTYDSTGDLRRRALFVISDSSAVVVTPMSSTTFACRSEVALGHGFDSRLG</sequence>
<evidence type="ECO:0000313" key="1">
    <source>
        <dbReference type="EMBL" id="KAJ4430180.1"/>
    </source>
</evidence>
<organism evidence="1 2">
    <name type="scientific">Periplaneta americana</name>
    <name type="common">American cockroach</name>
    <name type="synonym">Blatta americana</name>
    <dbReference type="NCBI Taxonomy" id="6978"/>
    <lineage>
        <taxon>Eukaryota</taxon>
        <taxon>Metazoa</taxon>
        <taxon>Ecdysozoa</taxon>
        <taxon>Arthropoda</taxon>
        <taxon>Hexapoda</taxon>
        <taxon>Insecta</taxon>
        <taxon>Pterygota</taxon>
        <taxon>Neoptera</taxon>
        <taxon>Polyneoptera</taxon>
        <taxon>Dictyoptera</taxon>
        <taxon>Blattodea</taxon>
        <taxon>Blattoidea</taxon>
        <taxon>Blattidae</taxon>
        <taxon>Blattinae</taxon>
        <taxon>Periplaneta</taxon>
    </lineage>
</organism>
<comment type="caution">
    <text evidence="1">The sequence shown here is derived from an EMBL/GenBank/DDBJ whole genome shotgun (WGS) entry which is preliminary data.</text>
</comment>
<proteinExistence type="predicted"/>
<keyword evidence="2" id="KW-1185">Reference proteome</keyword>
<dbReference type="EMBL" id="JAJSOF020000033">
    <property type="protein sequence ID" value="KAJ4430180.1"/>
    <property type="molecule type" value="Genomic_DNA"/>
</dbReference>
<accession>A0ABQ8S867</accession>
<protein>
    <submittedName>
        <fullName evidence="1">Uncharacterized protein</fullName>
    </submittedName>
</protein>
<evidence type="ECO:0000313" key="2">
    <source>
        <dbReference type="Proteomes" id="UP001148838"/>
    </source>
</evidence>